<protein>
    <submittedName>
        <fullName evidence="2">Uncharacterized protein</fullName>
    </submittedName>
</protein>
<proteinExistence type="predicted"/>
<feature type="compositionally biased region" description="Basic and acidic residues" evidence="1">
    <location>
        <begin position="234"/>
        <end position="251"/>
    </location>
</feature>
<keyword evidence="3" id="KW-1185">Reference proteome</keyword>
<name>A0A9P0ZWI5_CUSEU</name>
<gene>
    <name evidence="2" type="ORF">CEURO_LOCUS20616</name>
</gene>
<evidence type="ECO:0000256" key="1">
    <source>
        <dbReference type="SAM" id="MobiDB-lite"/>
    </source>
</evidence>
<evidence type="ECO:0000313" key="2">
    <source>
        <dbReference type="EMBL" id="CAH9114982.1"/>
    </source>
</evidence>
<dbReference type="PANTHER" id="PTHR33914:SF20">
    <property type="match status" value="1"/>
</dbReference>
<sequence>MKENQCEILCINGDKETDLFSGMFGSNGIIPAECDHEAYVTNKDKDGFQKVRELDRDALLLDCSFKSIENKLHVFPTKDDKKSQFHYIALKTDEEDALDKNMSPSDATDKSVIEHELPESIVCCKDEKCNPIRDICVDEGAHTVDIGDDMSGREPFGDKLLLLEPSSTQNSQNSLVSLNCNGSTCGVLPDQKPPEDRMLLDHNAISKTDESNKKDVPEFPETCLVYSSMVESKATTDKDTTSVADRNENENGCRQPQELQDDAVVNSEVKAKVNHPISCQQDKFADGGEASFSGLSSLITSSYAGLIPYSGSISLRSDSSTTSARSFAFPVIQSEWNSSPEKMKRSYKRSWKHMSCWPRLLCCRF</sequence>
<dbReference type="OrthoDB" id="1911032at2759"/>
<organism evidence="2 3">
    <name type="scientific">Cuscuta europaea</name>
    <name type="common">European dodder</name>
    <dbReference type="NCBI Taxonomy" id="41803"/>
    <lineage>
        <taxon>Eukaryota</taxon>
        <taxon>Viridiplantae</taxon>
        <taxon>Streptophyta</taxon>
        <taxon>Embryophyta</taxon>
        <taxon>Tracheophyta</taxon>
        <taxon>Spermatophyta</taxon>
        <taxon>Magnoliopsida</taxon>
        <taxon>eudicotyledons</taxon>
        <taxon>Gunneridae</taxon>
        <taxon>Pentapetalae</taxon>
        <taxon>asterids</taxon>
        <taxon>lamiids</taxon>
        <taxon>Solanales</taxon>
        <taxon>Convolvulaceae</taxon>
        <taxon>Cuscuteae</taxon>
        <taxon>Cuscuta</taxon>
        <taxon>Cuscuta subgen. Cuscuta</taxon>
    </lineage>
</organism>
<dbReference type="Proteomes" id="UP001152484">
    <property type="component" value="Unassembled WGS sequence"/>
</dbReference>
<evidence type="ECO:0000313" key="3">
    <source>
        <dbReference type="Proteomes" id="UP001152484"/>
    </source>
</evidence>
<dbReference type="EMBL" id="CAMAPE010000065">
    <property type="protein sequence ID" value="CAH9114982.1"/>
    <property type="molecule type" value="Genomic_DNA"/>
</dbReference>
<dbReference type="PANTHER" id="PTHR33914">
    <property type="entry name" value="18S PRE-RIBOSOMAL ASSEMBLY PROTEIN GAR2-LIKE PROTEIN"/>
    <property type="match status" value="1"/>
</dbReference>
<dbReference type="AlphaFoldDB" id="A0A9P0ZWI5"/>
<accession>A0A9P0ZWI5</accession>
<dbReference type="InterPro" id="IPR040378">
    <property type="entry name" value="BASL"/>
</dbReference>
<reference evidence="2" key="1">
    <citation type="submission" date="2022-07" db="EMBL/GenBank/DDBJ databases">
        <authorList>
            <person name="Macas J."/>
            <person name="Novak P."/>
            <person name="Neumann P."/>
        </authorList>
    </citation>
    <scope>NUCLEOTIDE SEQUENCE</scope>
</reference>
<dbReference type="GO" id="GO:0009786">
    <property type="term" value="P:regulation of asymmetric cell division"/>
    <property type="evidence" value="ECO:0007669"/>
    <property type="project" value="InterPro"/>
</dbReference>
<feature type="region of interest" description="Disordered" evidence="1">
    <location>
        <begin position="234"/>
        <end position="262"/>
    </location>
</feature>
<comment type="caution">
    <text evidence="2">The sequence shown here is derived from an EMBL/GenBank/DDBJ whole genome shotgun (WGS) entry which is preliminary data.</text>
</comment>